<evidence type="ECO:0000313" key="2">
    <source>
        <dbReference type="EMBL" id="GAA1679680.1"/>
    </source>
</evidence>
<dbReference type="Proteomes" id="UP001499851">
    <property type="component" value="Unassembled WGS sequence"/>
</dbReference>
<organism evidence="2 3">
    <name type="scientific">Glycomyces endophyticus</name>
    <dbReference type="NCBI Taxonomy" id="480996"/>
    <lineage>
        <taxon>Bacteria</taxon>
        <taxon>Bacillati</taxon>
        <taxon>Actinomycetota</taxon>
        <taxon>Actinomycetes</taxon>
        <taxon>Glycomycetales</taxon>
        <taxon>Glycomycetaceae</taxon>
        <taxon>Glycomyces</taxon>
    </lineage>
</organism>
<feature type="compositionally biased region" description="Low complexity" evidence="1">
    <location>
        <begin position="126"/>
        <end position="136"/>
    </location>
</feature>
<keyword evidence="3" id="KW-1185">Reference proteome</keyword>
<evidence type="ECO:0000256" key="1">
    <source>
        <dbReference type="SAM" id="MobiDB-lite"/>
    </source>
</evidence>
<reference evidence="2 3" key="1">
    <citation type="journal article" date="2019" name="Int. J. Syst. Evol. Microbiol.">
        <title>The Global Catalogue of Microorganisms (GCM) 10K type strain sequencing project: providing services to taxonomists for standard genome sequencing and annotation.</title>
        <authorList>
            <consortium name="The Broad Institute Genomics Platform"/>
            <consortium name="The Broad Institute Genome Sequencing Center for Infectious Disease"/>
            <person name="Wu L."/>
            <person name="Ma J."/>
        </authorList>
    </citation>
    <scope>NUCLEOTIDE SEQUENCE [LARGE SCALE GENOMIC DNA]</scope>
    <source>
        <strain evidence="2 3">JCM 16001</strain>
    </source>
</reference>
<feature type="region of interest" description="Disordered" evidence="1">
    <location>
        <begin position="95"/>
        <end position="155"/>
    </location>
</feature>
<comment type="caution">
    <text evidence="2">The sequence shown here is derived from an EMBL/GenBank/DDBJ whole genome shotgun (WGS) entry which is preliminary data.</text>
</comment>
<protein>
    <recommendedName>
        <fullName evidence="4">Asp23/Gls24 family envelope stress response protein</fullName>
    </recommendedName>
</protein>
<name>A0ABN2GZW9_9ACTN</name>
<sequence length="155" mass="15196">MVEDFAAGVDAIAAAVRAVPGVSGLHGGPLGEVAVLLPGRRVPGLRLGDAECEVHVAVHWDTDIPRTAAAVHAAVAPLTGGRPVAVTVEDVDFSGTGEDVDFSGTGEDVDFSGAGEGVDSADVDEAAGTGATASGPGDDRVEGAAAPASRTIKGD</sequence>
<dbReference type="EMBL" id="BAAAQF010000010">
    <property type="protein sequence ID" value="GAA1679680.1"/>
    <property type="molecule type" value="Genomic_DNA"/>
</dbReference>
<proteinExistence type="predicted"/>
<evidence type="ECO:0000313" key="3">
    <source>
        <dbReference type="Proteomes" id="UP001499851"/>
    </source>
</evidence>
<evidence type="ECO:0008006" key="4">
    <source>
        <dbReference type="Google" id="ProtNLM"/>
    </source>
</evidence>
<gene>
    <name evidence="2" type="ORF">GCM10009830_28420</name>
</gene>
<dbReference type="RefSeq" id="WP_344487461.1">
    <property type="nucleotide sequence ID" value="NZ_BAAAQF010000010.1"/>
</dbReference>
<accession>A0ABN2GZW9</accession>